<dbReference type="InterPro" id="IPR041546">
    <property type="entry name" value="ClpA/ClpB_AAA_lid"/>
</dbReference>
<comment type="caution">
    <text evidence="9">The sequence shown here is derived from an EMBL/GenBank/DDBJ whole genome shotgun (WGS) entry which is preliminary data.</text>
</comment>
<dbReference type="GO" id="GO:0034605">
    <property type="term" value="P:cellular response to heat"/>
    <property type="evidence" value="ECO:0007669"/>
    <property type="project" value="TreeGrafter"/>
</dbReference>
<dbReference type="InterPro" id="IPR001270">
    <property type="entry name" value="ClpA/B"/>
</dbReference>
<dbReference type="Gene3D" id="1.10.1780.10">
    <property type="entry name" value="Clp, N-terminal domain"/>
    <property type="match status" value="1"/>
</dbReference>
<sequence>MQNHYTKQAEQVIKYAGTMAKKLKHPYIGTEHLLLGLRKEYTGVAGQILAANSVDEEKILRLMDELISPADDALSVEHPTESPRLEYILESSRREAQHLHTRRVGTEHLLMAIIHDVDCVAARILITLNVNLQKILLDIFNAVGIDPKEYQEEIQEDLKGRGAAVEQFCTDLTAEAEEGRLDPVVGREEEIYRLMQVLSRRTKNNPCLVGEPGVGKTAIIEGLAARIAMGVVPEGMKGKRIYTLDLPGMIAGSKYRGEFEERMKGLIAEVKANENIILFLDELHTIIGAGGAEGAIDASSILKPSLARGELQLIGATTIAEYRKYIEKDAALERRFQPITVEEPTKEQCLEILKGLKEKYETHHKVIIGDDALEAAVQLSERYITDRNLPDKAIDVLDEACSKVSMRGYKVPDNLKSYEESFKELAAQKEEKIKEGNFEGASELHKEQQKIENKLKSMRKRFQKKTAVNSPRIEEGDIADVVSAWTKIPVQKLAESDTDRLKKLEQILHKRVVGQEEAVSAVSRAVKRGRVGLKDPRRPIGSFLFLGPTGVGKTELSKALAEALFGDEQSMIRVDMSEYMEKHSVSKMIGSPPGYVGHEEGGQLSDQVRTHPYSVILFDEVEKAHPDVFNILLQVLDDGHITDSQGRKVDFCNTVIIMTSNAGAKAIVEPKKLGFATKENPEDDYKRMKQNVMDEVKMIFRPEFLNRIDEIIVFHALNSNHMKQIVTLLCREFTKRVKSQMNITLTIRDSAKKHIVEKGTDAKFGARPLRRAMQTELEDKLAEAILNGEVKDGDKVEAGVSKKEIKFYTKSTKQ</sequence>
<dbReference type="GO" id="GO:0016887">
    <property type="term" value="F:ATP hydrolysis activity"/>
    <property type="evidence" value="ECO:0007669"/>
    <property type="project" value="InterPro"/>
</dbReference>
<dbReference type="SMART" id="SM00382">
    <property type="entry name" value="AAA"/>
    <property type="match status" value="2"/>
</dbReference>
<feature type="coiled-coil region" evidence="7">
    <location>
        <begin position="415"/>
        <end position="461"/>
    </location>
</feature>
<dbReference type="PROSITE" id="PS00871">
    <property type="entry name" value="CLPAB_2"/>
    <property type="match status" value="1"/>
</dbReference>
<dbReference type="InterPro" id="IPR004176">
    <property type="entry name" value="Clp_R_N"/>
</dbReference>
<dbReference type="Pfam" id="PF17871">
    <property type="entry name" value="AAA_lid_9"/>
    <property type="match status" value="1"/>
</dbReference>
<dbReference type="SUPFAM" id="SSF81923">
    <property type="entry name" value="Double Clp-N motif"/>
    <property type="match status" value="1"/>
</dbReference>
<dbReference type="FunFam" id="3.40.50.300:FF:000025">
    <property type="entry name" value="ATP-dependent Clp protease subunit"/>
    <property type="match status" value="1"/>
</dbReference>
<keyword evidence="9" id="KW-0378">Hydrolase</keyword>
<dbReference type="EMBL" id="SLZZ01000044">
    <property type="protein sequence ID" value="TCS73686.1"/>
    <property type="molecule type" value="Genomic_DNA"/>
</dbReference>
<dbReference type="PANTHER" id="PTHR11638:SF18">
    <property type="entry name" value="HEAT SHOCK PROTEIN 104"/>
    <property type="match status" value="1"/>
</dbReference>
<dbReference type="GO" id="GO:0006508">
    <property type="term" value="P:proteolysis"/>
    <property type="evidence" value="ECO:0007669"/>
    <property type="project" value="UniProtKB-KW"/>
</dbReference>
<dbReference type="AlphaFoldDB" id="A0A4R3JYJ4"/>
<keyword evidence="1 5" id="KW-0677">Repeat</keyword>
<dbReference type="Pfam" id="PF07724">
    <property type="entry name" value="AAA_2"/>
    <property type="match status" value="1"/>
</dbReference>
<keyword evidence="2 6" id="KW-0547">Nucleotide-binding</keyword>
<name>A0A4R3JYJ4_9FIRM</name>
<dbReference type="InterPro" id="IPR019489">
    <property type="entry name" value="Clp_ATPase_C"/>
</dbReference>
<evidence type="ECO:0000313" key="9">
    <source>
        <dbReference type="EMBL" id="TCS73686.1"/>
    </source>
</evidence>
<dbReference type="InterPro" id="IPR003593">
    <property type="entry name" value="AAA+_ATPase"/>
</dbReference>
<organism evidence="9 10">
    <name type="scientific">Muricomes intestini</name>
    <dbReference type="NCBI Taxonomy" id="1796634"/>
    <lineage>
        <taxon>Bacteria</taxon>
        <taxon>Bacillati</taxon>
        <taxon>Bacillota</taxon>
        <taxon>Clostridia</taxon>
        <taxon>Lachnospirales</taxon>
        <taxon>Lachnospiraceae</taxon>
        <taxon>Muricomes</taxon>
    </lineage>
</organism>
<dbReference type="Gene3D" id="1.10.8.60">
    <property type="match status" value="2"/>
</dbReference>
<dbReference type="PRINTS" id="PR00300">
    <property type="entry name" value="CLPPROTEASEA"/>
</dbReference>
<dbReference type="InterPro" id="IPR028299">
    <property type="entry name" value="ClpA/B_CS2"/>
</dbReference>
<dbReference type="Proteomes" id="UP000295726">
    <property type="component" value="Unassembled WGS sequence"/>
</dbReference>
<dbReference type="InterPro" id="IPR036628">
    <property type="entry name" value="Clp_N_dom_sf"/>
</dbReference>
<evidence type="ECO:0000256" key="4">
    <source>
        <dbReference type="ARBA" id="ARBA00023186"/>
    </source>
</evidence>
<dbReference type="CDD" id="cd19499">
    <property type="entry name" value="RecA-like_ClpB_Hsp104-like"/>
    <property type="match status" value="1"/>
</dbReference>
<dbReference type="InterPro" id="IPR003959">
    <property type="entry name" value="ATPase_AAA_core"/>
</dbReference>
<evidence type="ECO:0000256" key="5">
    <source>
        <dbReference type="PROSITE-ProRule" id="PRU01251"/>
    </source>
</evidence>
<evidence type="ECO:0000256" key="2">
    <source>
        <dbReference type="ARBA" id="ARBA00022741"/>
    </source>
</evidence>
<keyword evidence="4 6" id="KW-0143">Chaperone</keyword>
<dbReference type="GO" id="GO:0005737">
    <property type="term" value="C:cytoplasm"/>
    <property type="evidence" value="ECO:0007669"/>
    <property type="project" value="TreeGrafter"/>
</dbReference>
<evidence type="ECO:0000313" key="10">
    <source>
        <dbReference type="Proteomes" id="UP000295726"/>
    </source>
</evidence>
<comment type="similarity">
    <text evidence="6">Belongs to the ClpA/ClpB family.</text>
</comment>
<proteinExistence type="inferred from homology"/>
<reference evidence="9 10" key="1">
    <citation type="submission" date="2019-03" db="EMBL/GenBank/DDBJ databases">
        <title>Genomic Encyclopedia of Type Strains, Phase IV (KMG-IV): sequencing the most valuable type-strain genomes for metagenomic binning, comparative biology and taxonomic classification.</title>
        <authorList>
            <person name="Goeker M."/>
        </authorList>
    </citation>
    <scope>NUCLEOTIDE SEQUENCE [LARGE SCALE GENOMIC DNA]</scope>
    <source>
        <strain evidence="9 10">DSM 29489</strain>
    </source>
</reference>
<dbReference type="SUPFAM" id="SSF52540">
    <property type="entry name" value="P-loop containing nucleoside triphosphate hydrolases"/>
    <property type="match status" value="2"/>
</dbReference>
<keyword evidence="3 6" id="KW-0067">ATP-binding</keyword>
<feature type="domain" description="Clp R" evidence="8">
    <location>
        <begin position="1"/>
        <end position="145"/>
    </location>
</feature>
<dbReference type="CDD" id="cd00009">
    <property type="entry name" value="AAA"/>
    <property type="match status" value="1"/>
</dbReference>
<evidence type="ECO:0000256" key="3">
    <source>
        <dbReference type="ARBA" id="ARBA00022840"/>
    </source>
</evidence>
<dbReference type="OrthoDB" id="9803641at2"/>
<dbReference type="Pfam" id="PF02861">
    <property type="entry name" value="Clp_N"/>
    <property type="match status" value="1"/>
</dbReference>
<dbReference type="GO" id="GO:0008233">
    <property type="term" value="F:peptidase activity"/>
    <property type="evidence" value="ECO:0007669"/>
    <property type="project" value="UniProtKB-KW"/>
</dbReference>
<keyword evidence="9" id="KW-0645">Protease</keyword>
<dbReference type="Gene3D" id="3.40.50.300">
    <property type="entry name" value="P-loop containing nucleotide triphosphate hydrolases"/>
    <property type="match status" value="2"/>
</dbReference>
<dbReference type="PANTHER" id="PTHR11638">
    <property type="entry name" value="ATP-DEPENDENT CLP PROTEASE"/>
    <property type="match status" value="1"/>
</dbReference>
<protein>
    <submittedName>
        <fullName evidence="9">ATP-dependent Clp protease ATP-binding subunit ClpC</fullName>
    </submittedName>
</protein>
<dbReference type="GO" id="GO:0005524">
    <property type="term" value="F:ATP binding"/>
    <property type="evidence" value="ECO:0007669"/>
    <property type="project" value="UniProtKB-KW"/>
</dbReference>
<dbReference type="RefSeq" id="WP_132384042.1">
    <property type="nucleotide sequence ID" value="NZ_DAIPCY010000056.1"/>
</dbReference>
<evidence type="ECO:0000256" key="1">
    <source>
        <dbReference type="ARBA" id="ARBA00022737"/>
    </source>
</evidence>
<dbReference type="InterPro" id="IPR050130">
    <property type="entry name" value="ClpA_ClpB"/>
</dbReference>
<dbReference type="SMART" id="SM01086">
    <property type="entry name" value="ClpB_D2-small"/>
    <property type="match status" value="1"/>
</dbReference>
<gene>
    <name evidence="9" type="ORF">EDD59_14416</name>
</gene>
<dbReference type="InterPro" id="IPR018368">
    <property type="entry name" value="ClpA/B_CS1"/>
</dbReference>
<evidence type="ECO:0000256" key="7">
    <source>
        <dbReference type="SAM" id="Coils"/>
    </source>
</evidence>
<dbReference type="FunFam" id="3.40.50.300:FF:000010">
    <property type="entry name" value="Chaperone clpB 1, putative"/>
    <property type="match status" value="1"/>
</dbReference>
<dbReference type="PROSITE" id="PS00870">
    <property type="entry name" value="CLPAB_1"/>
    <property type="match status" value="1"/>
</dbReference>
<accession>A0A4R3JYJ4</accession>
<keyword evidence="10" id="KW-1185">Reference proteome</keyword>
<dbReference type="Pfam" id="PF10431">
    <property type="entry name" value="ClpB_D2-small"/>
    <property type="match status" value="1"/>
</dbReference>
<dbReference type="InterPro" id="IPR027417">
    <property type="entry name" value="P-loop_NTPase"/>
</dbReference>
<keyword evidence="7" id="KW-0175">Coiled coil</keyword>
<evidence type="ECO:0000256" key="6">
    <source>
        <dbReference type="RuleBase" id="RU004432"/>
    </source>
</evidence>
<dbReference type="Pfam" id="PF00004">
    <property type="entry name" value="AAA"/>
    <property type="match status" value="1"/>
</dbReference>
<dbReference type="PROSITE" id="PS51903">
    <property type="entry name" value="CLP_R"/>
    <property type="match status" value="1"/>
</dbReference>
<evidence type="ECO:0000259" key="8">
    <source>
        <dbReference type="PROSITE" id="PS51903"/>
    </source>
</evidence>
<dbReference type="Gene3D" id="4.10.860.10">
    <property type="entry name" value="UVR domain"/>
    <property type="match status" value="1"/>
</dbReference>